<evidence type="ECO:0000313" key="2">
    <source>
        <dbReference type="EMBL" id="CAB1431961.1"/>
    </source>
</evidence>
<dbReference type="EMBL" id="CADEAL010001391">
    <property type="protein sequence ID" value="CAB1431961.1"/>
    <property type="molecule type" value="Genomic_DNA"/>
</dbReference>
<proteinExistence type="predicted"/>
<comment type="caution">
    <text evidence="2">The sequence shown here is derived from an EMBL/GenBank/DDBJ whole genome shotgun (WGS) entry which is preliminary data.</text>
</comment>
<gene>
    <name evidence="2" type="ORF">PLEPLA_LOCUS20018</name>
</gene>
<evidence type="ECO:0000256" key="1">
    <source>
        <dbReference type="SAM" id="MobiDB-lite"/>
    </source>
</evidence>
<keyword evidence="3" id="KW-1185">Reference proteome</keyword>
<protein>
    <submittedName>
        <fullName evidence="2">Uncharacterized protein</fullName>
    </submittedName>
</protein>
<organism evidence="2 3">
    <name type="scientific">Pleuronectes platessa</name>
    <name type="common">European plaice</name>
    <dbReference type="NCBI Taxonomy" id="8262"/>
    <lineage>
        <taxon>Eukaryota</taxon>
        <taxon>Metazoa</taxon>
        <taxon>Chordata</taxon>
        <taxon>Craniata</taxon>
        <taxon>Vertebrata</taxon>
        <taxon>Euteleostomi</taxon>
        <taxon>Actinopterygii</taxon>
        <taxon>Neopterygii</taxon>
        <taxon>Teleostei</taxon>
        <taxon>Neoteleostei</taxon>
        <taxon>Acanthomorphata</taxon>
        <taxon>Carangaria</taxon>
        <taxon>Pleuronectiformes</taxon>
        <taxon>Pleuronectoidei</taxon>
        <taxon>Pleuronectidae</taxon>
        <taxon>Pleuronectes</taxon>
    </lineage>
</organism>
<dbReference type="AlphaFoldDB" id="A0A9N7UJD1"/>
<name>A0A9N7UJD1_PLEPL</name>
<sequence>MLDRTALRTGKTLQSAVTSGEHGRPVQDLRAPFFYVWSPGSSLRGVRGIRELSCNNPEESGRPRFISQKKTLTKAAELTILGLPSWEDVDDKMRVDTCTGPSVEKRIPLDCTIMGFSERVLPLTQGWLNNRNIYSTPPGVASRPLNHRQAASKSASAPELPKEVKNVTETTNKYTECQGVVGFSLLLHLRGKLFDVQRGPSGSGHHVFLGTAKWSRGPGMALLSDLAASVSDLRGL</sequence>
<feature type="region of interest" description="Disordered" evidence="1">
    <location>
        <begin position="139"/>
        <end position="164"/>
    </location>
</feature>
<dbReference type="Proteomes" id="UP001153269">
    <property type="component" value="Unassembled WGS sequence"/>
</dbReference>
<accession>A0A9N7UJD1</accession>
<evidence type="ECO:0000313" key="3">
    <source>
        <dbReference type="Proteomes" id="UP001153269"/>
    </source>
</evidence>
<feature type="region of interest" description="Disordered" evidence="1">
    <location>
        <begin position="1"/>
        <end position="24"/>
    </location>
</feature>
<reference evidence="2" key="1">
    <citation type="submission" date="2020-03" db="EMBL/GenBank/DDBJ databases">
        <authorList>
            <person name="Weist P."/>
        </authorList>
    </citation>
    <scope>NUCLEOTIDE SEQUENCE</scope>
</reference>